<sequence length="280" mass="32144">MLIDTHAHLNFNAYKDDIDQVISRTLGAGMKVINVGSQFSTSERAVKMAKEYTGQMYAAVALHPIHLHETYVDEVEIPFKSREEKFVEADYEKLAKEKSVVAIGECGLDYFHMPEDIPEIEFVNKQKEVFIRHINLARKLDLPIILHCRSTKSEPDRAYLEMLEILKQENFNHAVIHCYTASLEVAKKYLEAGFMISFTGIITFPNAKVLWPVVEFAPMDRIMIETDAPYLAPQAVRGKRNEPLYVRYVAEKIAELKNISINQVEEKTTENATNFFKLNL</sequence>
<accession>A0A2H0YQA2</accession>
<dbReference type="Gene3D" id="3.20.20.140">
    <property type="entry name" value="Metal-dependent hydrolases"/>
    <property type="match status" value="1"/>
</dbReference>
<feature type="binding site" evidence="3">
    <location>
        <position position="8"/>
    </location>
    <ligand>
        <name>a divalent metal cation</name>
        <dbReference type="ChEBI" id="CHEBI:60240"/>
        <label>1</label>
    </ligand>
</feature>
<protein>
    <submittedName>
        <fullName evidence="4">Hydrolase TatD</fullName>
    </submittedName>
</protein>
<feature type="binding site" evidence="3">
    <location>
        <position position="147"/>
    </location>
    <ligand>
        <name>a divalent metal cation</name>
        <dbReference type="ChEBI" id="CHEBI:60240"/>
        <label>2</label>
    </ligand>
</feature>
<dbReference type="InterPro" id="IPR018228">
    <property type="entry name" value="DNase_TatD-rel_CS"/>
</dbReference>
<evidence type="ECO:0000313" key="4">
    <source>
        <dbReference type="EMBL" id="PIS40640.1"/>
    </source>
</evidence>
<dbReference type="EMBL" id="PEXW01000052">
    <property type="protein sequence ID" value="PIS40640.1"/>
    <property type="molecule type" value="Genomic_DNA"/>
</dbReference>
<dbReference type="Pfam" id="PF01026">
    <property type="entry name" value="TatD_DNase"/>
    <property type="match status" value="1"/>
</dbReference>
<evidence type="ECO:0000256" key="3">
    <source>
        <dbReference type="PIRSR" id="PIRSR005902-1"/>
    </source>
</evidence>
<evidence type="ECO:0000313" key="5">
    <source>
        <dbReference type="Proteomes" id="UP000236845"/>
    </source>
</evidence>
<dbReference type="FunFam" id="3.20.20.140:FF:000005">
    <property type="entry name" value="TatD family hydrolase"/>
    <property type="match status" value="1"/>
</dbReference>
<dbReference type="CDD" id="cd01310">
    <property type="entry name" value="TatD_DNAse"/>
    <property type="match status" value="1"/>
</dbReference>
<proteinExistence type="predicted"/>
<dbReference type="GO" id="GO:0004536">
    <property type="term" value="F:DNA nuclease activity"/>
    <property type="evidence" value="ECO:0007669"/>
    <property type="project" value="InterPro"/>
</dbReference>
<dbReference type="GO" id="GO:0005829">
    <property type="term" value="C:cytosol"/>
    <property type="evidence" value="ECO:0007669"/>
    <property type="project" value="TreeGrafter"/>
</dbReference>
<dbReference type="PROSITE" id="PS01137">
    <property type="entry name" value="TATD_1"/>
    <property type="match status" value="1"/>
</dbReference>
<gene>
    <name evidence="4" type="ORF">COT26_02295</name>
</gene>
<comment type="caution">
    <text evidence="4">The sequence shown here is derived from an EMBL/GenBank/DDBJ whole genome shotgun (WGS) entry which is preliminary data.</text>
</comment>
<dbReference type="InterPro" id="IPR015991">
    <property type="entry name" value="TatD/YcfH-like"/>
</dbReference>
<dbReference type="PANTHER" id="PTHR46124:SF2">
    <property type="entry name" value="D-AMINOACYL-TRNA DEACYLASE"/>
    <property type="match status" value="1"/>
</dbReference>
<dbReference type="SUPFAM" id="SSF51556">
    <property type="entry name" value="Metallo-dependent hydrolases"/>
    <property type="match status" value="1"/>
</dbReference>
<organism evidence="4 5">
    <name type="scientific">Candidatus Kerfeldbacteria bacterium CG08_land_8_20_14_0_20_43_14</name>
    <dbReference type="NCBI Taxonomy" id="2014246"/>
    <lineage>
        <taxon>Bacteria</taxon>
        <taxon>Candidatus Kerfeldiibacteriota</taxon>
    </lineage>
</organism>
<keyword evidence="1 3" id="KW-0479">Metal-binding</keyword>
<evidence type="ECO:0000256" key="1">
    <source>
        <dbReference type="ARBA" id="ARBA00022723"/>
    </source>
</evidence>
<feature type="binding site" evidence="3">
    <location>
        <position position="6"/>
    </location>
    <ligand>
        <name>a divalent metal cation</name>
        <dbReference type="ChEBI" id="CHEBI:60240"/>
        <label>1</label>
    </ligand>
</feature>
<dbReference type="InterPro" id="IPR001130">
    <property type="entry name" value="TatD-like"/>
</dbReference>
<keyword evidence="2 4" id="KW-0378">Hydrolase</keyword>
<dbReference type="GO" id="GO:0046872">
    <property type="term" value="F:metal ion binding"/>
    <property type="evidence" value="ECO:0007669"/>
    <property type="project" value="UniProtKB-KW"/>
</dbReference>
<feature type="binding site" evidence="3">
    <location>
        <position position="105"/>
    </location>
    <ligand>
        <name>a divalent metal cation</name>
        <dbReference type="ChEBI" id="CHEBI:60240"/>
        <label>1</label>
    </ligand>
</feature>
<dbReference type="PANTHER" id="PTHR46124">
    <property type="entry name" value="D-AMINOACYL-TRNA DEACYLASE"/>
    <property type="match status" value="1"/>
</dbReference>
<dbReference type="NCBIfam" id="TIGR00010">
    <property type="entry name" value="YchF/TatD family DNA exonuclease"/>
    <property type="match status" value="1"/>
</dbReference>
<feature type="binding site" evidence="3">
    <location>
        <position position="227"/>
    </location>
    <ligand>
        <name>a divalent metal cation</name>
        <dbReference type="ChEBI" id="CHEBI:60240"/>
        <label>1</label>
    </ligand>
</feature>
<dbReference type="PIRSF" id="PIRSF005902">
    <property type="entry name" value="DNase_TatD"/>
    <property type="match status" value="1"/>
</dbReference>
<evidence type="ECO:0000256" key="2">
    <source>
        <dbReference type="ARBA" id="ARBA00022801"/>
    </source>
</evidence>
<dbReference type="AlphaFoldDB" id="A0A2H0YQA2"/>
<dbReference type="GO" id="GO:0016788">
    <property type="term" value="F:hydrolase activity, acting on ester bonds"/>
    <property type="evidence" value="ECO:0007669"/>
    <property type="project" value="InterPro"/>
</dbReference>
<dbReference type="Proteomes" id="UP000236845">
    <property type="component" value="Unassembled WGS sequence"/>
</dbReference>
<name>A0A2H0YQA2_9BACT</name>
<reference evidence="5" key="1">
    <citation type="submission" date="2017-09" db="EMBL/GenBank/DDBJ databases">
        <title>Depth-based differentiation of microbial function through sediment-hosted aquifers and enrichment of novel symbionts in the deep terrestrial subsurface.</title>
        <authorList>
            <person name="Probst A.J."/>
            <person name="Ladd B."/>
            <person name="Jarett J.K."/>
            <person name="Geller-Mcgrath D.E."/>
            <person name="Sieber C.M.K."/>
            <person name="Emerson J.B."/>
            <person name="Anantharaman K."/>
            <person name="Thomas B.C."/>
            <person name="Malmstrom R."/>
            <person name="Stieglmeier M."/>
            <person name="Klingl A."/>
            <person name="Woyke T."/>
            <person name="Ryan C.M."/>
            <person name="Banfield J.F."/>
        </authorList>
    </citation>
    <scope>NUCLEOTIDE SEQUENCE [LARGE SCALE GENOMIC DNA]</scope>
</reference>
<dbReference type="InterPro" id="IPR032466">
    <property type="entry name" value="Metal_Hydrolase"/>
</dbReference>
<feature type="binding site" evidence="3">
    <location>
        <position position="177"/>
    </location>
    <ligand>
        <name>a divalent metal cation</name>
        <dbReference type="ChEBI" id="CHEBI:60240"/>
        <label>2</label>
    </ligand>
</feature>